<comment type="similarity">
    <text evidence="14 15">In the central section; belongs to the AAA ATPase family.</text>
</comment>
<dbReference type="PROSITE" id="PS00674">
    <property type="entry name" value="AAA"/>
    <property type="match status" value="1"/>
</dbReference>
<evidence type="ECO:0000313" key="19">
    <source>
        <dbReference type="Proteomes" id="UP000231409"/>
    </source>
</evidence>
<dbReference type="GO" id="GO:0051301">
    <property type="term" value="P:cell division"/>
    <property type="evidence" value="ECO:0007669"/>
    <property type="project" value="UniProtKB-KW"/>
</dbReference>
<evidence type="ECO:0000256" key="4">
    <source>
        <dbReference type="ARBA" id="ARBA00022670"/>
    </source>
</evidence>
<evidence type="ECO:0000256" key="1">
    <source>
        <dbReference type="ARBA" id="ARBA00004370"/>
    </source>
</evidence>
<dbReference type="GO" id="GO:0004176">
    <property type="term" value="F:ATP-dependent peptidase activity"/>
    <property type="evidence" value="ECO:0007669"/>
    <property type="project" value="InterPro"/>
</dbReference>
<evidence type="ECO:0000256" key="5">
    <source>
        <dbReference type="ARBA" id="ARBA00022692"/>
    </source>
</evidence>
<dbReference type="InterPro" id="IPR037219">
    <property type="entry name" value="Peptidase_M41-like"/>
</dbReference>
<evidence type="ECO:0000256" key="2">
    <source>
        <dbReference type="ARBA" id="ARBA00010044"/>
    </source>
</evidence>
<keyword evidence="10 15" id="KW-0067">ATP-binding</keyword>
<dbReference type="Gene3D" id="1.20.58.760">
    <property type="entry name" value="Peptidase M41"/>
    <property type="match status" value="1"/>
</dbReference>
<comment type="similarity">
    <text evidence="2 15">In the C-terminal section; belongs to the peptidase M41 family.</text>
</comment>
<dbReference type="FunFam" id="1.20.58.760:FF:000001">
    <property type="entry name" value="ATP-dependent zinc metalloprotease FtsH"/>
    <property type="match status" value="1"/>
</dbReference>
<feature type="domain" description="AAA+ ATPase" evidence="17">
    <location>
        <begin position="222"/>
        <end position="361"/>
    </location>
</feature>
<feature type="transmembrane region" description="Helical" evidence="15">
    <location>
        <begin position="137"/>
        <end position="155"/>
    </location>
</feature>
<evidence type="ECO:0000256" key="12">
    <source>
        <dbReference type="ARBA" id="ARBA00023049"/>
    </source>
</evidence>
<proteinExistence type="inferred from homology"/>
<keyword evidence="12 15" id="KW-0482">Metalloprotease</keyword>
<keyword evidence="4 15" id="KW-0645">Protease</keyword>
<dbReference type="Pfam" id="PF00004">
    <property type="entry name" value="AAA"/>
    <property type="match status" value="1"/>
</dbReference>
<evidence type="ECO:0000256" key="10">
    <source>
        <dbReference type="ARBA" id="ARBA00022840"/>
    </source>
</evidence>
<dbReference type="GO" id="GO:0006508">
    <property type="term" value="P:proteolysis"/>
    <property type="evidence" value="ECO:0007669"/>
    <property type="project" value="UniProtKB-KW"/>
</dbReference>
<comment type="caution">
    <text evidence="18">The sequence shown here is derived from an EMBL/GenBank/DDBJ whole genome shotgun (WGS) entry which is preliminary data.</text>
</comment>
<feature type="binding site" evidence="15">
    <location>
        <position position="455"/>
    </location>
    <ligand>
        <name>Zn(2+)</name>
        <dbReference type="ChEBI" id="CHEBI:29105"/>
        <note>catalytic</note>
    </ligand>
</feature>
<dbReference type="GO" id="GO:0005524">
    <property type="term" value="F:ATP binding"/>
    <property type="evidence" value="ECO:0007669"/>
    <property type="project" value="UniProtKB-UniRule"/>
</dbReference>
<protein>
    <recommendedName>
        <fullName evidence="15">ATP-dependent zinc metalloprotease FtsH</fullName>
        <ecNumber evidence="15">3.4.24.-</ecNumber>
    </recommendedName>
</protein>
<evidence type="ECO:0000256" key="9">
    <source>
        <dbReference type="ARBA" id="ARBA00022833"/>
    </source>
</evidence>
<evidence type="ECO:0000256" key="3">
    <source>
        <dbReference type="ARBA" id="ARBA00022475"/>
    </source>
</evidence>
<dbReference type="InterPro" id="IPR005936">
    <property type="entry name" value="FtsH"/>
</dbReference>
<feature type="binding site" evidence="15">
    <location>
        <position position="527"/>
    </location>
    <ligand>
        <name>Zn(2+)</name>
        <dbReference type="ChEBI" id="CHEBI:29105"/>
        <note>catalytic</note>
    </ligand>
</feature>
<keyword evidence="11 15" id="KW-1133">Transmembrane helix</keyword>
<dbReference type="InterPro" id="IPR041569">
    <property type="entry name" value="AAA_lid_3"/>
</dbReference>
<evidence type="ECO:0000256" key="7">
    <source>
        <dbReference type="ARBA" id="ARBA00022741"/>
    </source>
</evidence>
<evidence type="ECO:0000256" key="8">
    <source>
        <dbReference type="ARBA" id="ARBA00022801"/>
    </source>
</evidence>
<keyword evidence="7 15" id="KW-0547">Nucleotide-binding</keyword>
<dbReference type="InterPro" id="IPR027417">
    <property type="entry name" value="P-loop_NTPase"/>
</dbReference>
<dbReference type="GO" id="GO:0030163">
    <property type="term" value="P:protein catabolic process"/>
    <property type="evidence" value="ECO:0007669"/>
    <property type="project" value="UniProtKB-UniRule"/>
</dbReference>
<gene>
    <name evidence="15" type="primary">ftsH</name>
    <name evidence="18" type="ORF">CLH61_10540</name>
</gene>
<keyword evidence="13 15" id="KW-0472">Membrane</keyword>
<feature type="binding site" evidence="15">
    <location>
        <position position="451"/>
    </location>
    <ligand>
        <name>Zn(2+)</name>
        <dbReference type="ChEBI" id="CHEBI:29105"/>
        <note>catalytic</note>
    </ligand>
</feature>
<feature type="active site" evidence="15">
    <location>
        <position position="452"/>
    </location>
</feature>
<keyword evidence="18" id="KW-0132">Cell division</keyword>
<keyword evidence="6 15" id="KW-0479">Metal-binding</keyword>
<dbReference type="HAMAP" id="MF_01458">
    <property type="entry name" value="FtsH"/>
    <property type="match status" value="1"/>
</dbReference>
<keyword evidence="18" id="KW-0131">Cell cycle</keyword>
<dbReference type="NCBIfam" id="TIGR01241">
    <property type="entry name" value="FtsH_fam"/>
    <property type="match status" value="1"/>
</dbReference>
<comment type="subcellular location">
    <subcellularLocation>
        <location evidence="15">Cell membrane</location>
        <topology evidence="15">Multi-pass membrane protein</topology>
        <orientation evidence="15">Cytoplasmic side</orientation>
    </subcellularLocation>
    <subcellularLocation>
        <location evidence="1">Membrane</location>
    </subcellularLocation>
</comment>
<keyword evidence="8 15" id="KW-0378">Hydrolase</keyword>
<dbReference type="EC" id="3.4.24.-" evidence="15"/>
<dbReference type="SUPFAM" id="SSF52540">
    <property type="entry name" value="P-loop containing nucleoside triphosphate hydrolases"/>
    <property type="match status" value="1"/>
</dbReference>
<dbReference type="CDD" id="cd19501">
    <property type="entry name" value="RecA-like_FtsH"/>
    <property type="match status" value="1"/>
</dbReference>
<dbReference type="RefSeq" id="WP_099614703.1">
    <property type="nucleotide sequence ID" value="NZ_KZ319371.1"/>
</dbReference>
<evidence type="ECO:0000256" key="6">
    <source>
        <dbReference type="ARBA" id="ARBA00022723"/>
    </source>
</evidence>
<sequence length="636" mass="71012">MPNPETPQKPDQQQPQKPQLPATYSFLWLSAVIFLIFSWLQDGQQPRYSELPYSQFKEAVAEDQVSEVTLRSDHIQGQFTDRGVADQGVADQTGDSRSRFFHTIRPPMEDPDLLALLEAHRVTISAEPAEGPWWQQLIRGFLPWILLLALMFWFWSAAQRRMMGGGNNPFEFSRSHARRAQRDTSTTTLDDVAGIESAKRDITEIIEFLKTPEKFRALGAVMPKGILLIGPPGTGKTLLARAIAGEAGVPFFSISASEFIEMFVGVGAARVRDMFTMARKEAPSLIFIDELDAVGRSRGTGLGGGHDEREQTLNQILTELDGFEEHENVVVLAATNRPDVLDTALLRPGRFDRKITLDRPHKDARTAILKVHVRKVPLAGDVDLEEIAARTTGFSGADLKNLVNEAALTAVRLNLTEVDSHCFDIARDRIVLGEERDTELSEEEKRVVAYHECGHALMAHYMPKADPLTKVTIIPHGMAMGVTEQTPKEDRYNYTQSYLTDRIKVMLGGRSSEKLVFGEVSTGAQNDLKEATALLRRMVGQWGMSEKVGPMGLSVGEEHVFLGRELGQPREYSERLAELIDSEVQSKLIELERTTIGFLSEHRRELDALAQAVLDKETLSAEEVQQVLDECEKEIA</sequence>
<dbReference type="Pfam" id="PF06480">
    <property type="entry name" value="FtsH_ext"/>
    <property type="match status" value="1"/>
</dbReference>
<dbReference type="InterPro" id="IPR003959">
    <property type="entry name" value="ATPase_AAA_core"/>
</dbReference>
<dbReference type="PANTHER" id="PTHR23076">
    <property type="entry name" value="METALLOPROTEASE M41 FTSH"/>
    <property type="match status" value="1"/>
</dbReference>
<dbReference type="SUPFAM" id="SSF140990">
    <property type="entry name" value="FtsH protease domain-like"/>
    <property type="match status" value="1"/>
</dbReference>
<dbReference type="AlphaFoldDB" id="A0A2G1UJV5"/>
<dbReference type="Gene3D" id="3.30.720.210">
    <property type="match status" value="1"/>
</dbReference>
<evidence type="ECO:0000259" key="17">
    <source>
        <dbReference type="SMART" id="SM00382"/>
    </source>
</evidence>
<comment type="similarity">
    <text evidence="16">Belongs to the AAA ATPase family.</text>
</comment>
<dbReference type="Gene3D" id="1.10.8.60">
    <property type="match status" value="1"/>
</dbReference>
<reference evidence="18 19" key="1">
    <citation type="submission" date="2017-09" db="EMBL/GenBank/DDBJ databases">
        <title>The draft genome sequences of Marinobacter sp. PWS21.</title>
        <authorList>
            <person name="Cao J."/>
        </authorList>
    </citation>
    <scope>NUCLEOTIDE SEQUENCE [LARGE SCALE GENOMIC DNA]</scope>
    <source>
        <strain evidence="18 19">PWS21</strain>
    </source>
</reference>
<dbReference type="GO" id="GO:0008270">
    <property type="term" value="F:zinc ion binding"/>
    <property type="evidence" value="ECO:0007669"/>
    <property type="project" value="UniProtKB-UniRule"/>
</dbReference>
<keyword evidence="19" id="KW-1185">Reference proteome</keyword>
<name>A0A2G1UJV5_9GAMM</name>
<comment type="function">
    <text evidence="15">Acts as a processive, ATP-dependent zinc metallopeptidase for both cytoplasmic and membrane proteins. Plays a role in the quality control of integral membrane proteins.</text>
</comment>
<comment type="subunit">
    <text evidence="15">Homohexamer.</text>
</comment>
<dbReference type="GO" id="GO:0016887">
    <property type="term" value="F:ATP hydrolysis activity"/>
    <property type="evidence" value="ECO:0007669"/>
    <property type="project" value="UniProtKB-UniRule"/>
</dbReference>
<evidence type="ECO:0000256" key="15">
    <source>
        <dbReference type="HAMAP-Rule" id="MF_01458"/>
    </source>
</evidence>
<dbReference type="GO" id="GO:0005886">
    <property type="term" value="C:plasma membrane"/>
    <property type="evidence" value="ECO:0007669"/>
    <property type="project" value="UniProtKB-SubCell"/>
</dbReference>
<dbReference type="InterPro" id="IPR003593">
    <property type="entry name" value="AAA+_ATPase"/>
</dbReference>
<comment type="cofactor">
    <cofactor evidence="15">
        <name>Zn(2+)</name>
        <dbReference type="ChEBI" id="CHEBI:29105"/>
    </cofactor>
    <text evidence="15">Binds 1 zinc ion per subunit.</text>
</comment>
<dbReference type="GO" id="GO:0004222">
    <property type="term" value="F:metalloendopeptidase activity"/>
    <property type="evidence" value="ECO:0007669"/>
    <property type="project" value="InterPro"/>
</dbReference>
<dbReference type="FunFam" id="1.10.8.60:FF:000001">
    <property type="entry name" value="ATP-dependent zinc metalloprotease FtsH"/>
    <property type="match status" value="1"/>
</dbReference>
<dbReference type="Proteomes" id="UP000231409">
    <property type="component" value="Unassembled WGS sequence"/>
</dbReference>
<keyword evidence="3 15" id="KW-1003">Cell membrane</keyword>
<feature type="transmembrane region" description="Helical" evidence="15">
    <location>
        <begin position="21"/>
        <end position="40"/>
    </location>
</feature>
<dbReference type="InterPro" id="IPR000642">
    <property type="entry name" value="Peptidase_M41"/>
</dbReference>
<dbReference type="SMART" id="SM00382">
    <property type="entry name" value="AAA"/>
    <property type="match status" value="1"/>
</dbReference>
<evidence type="ECO:0000313" key="18">
    <source>
        <dbReference type="EMBL" id="PHQ14786.1"/>
    </source>
</evidence>
<dbReference type="Pfam" id="PF17862">
    <property type="entry name" value="AAA_lid_3"/>
    <property type="match status" value="1"/>
</dbReference>
<evidence type="ECO:0000256" key="11">
    <source>
        <dbReference type="ARBA" id="ARBA00022989"/>
    </source>
</evidence>
<evidence type="ECO:0000256" key="14">
    <source>
        <dbReference type="ARBA" id="ARBA00061570"/>
    </source>
</evidence>
<dbReference type="Pfam" id="PF01434">
    <property type="entry name" value="Peptidase_M41"/>
    <property type="match status" value="1"/>
</dbReference>
<dbReference type="Gene3D" id="3.40.50.300">
    <property type="entry name" value="P-loop containing nucleotide triphosphate hydrolases"/>
    <property type="match status" value="1"/>
</dbReference>
<keyword evidence="5 15" id="KW-0812">Transmembrane</keyword>
<accession>A0A2G1UJV5</accession>
<dbReference type="FunFam" id="3.40.50.300:FF:000001">
    <property type="entry name" value="ATP-dependent zinc metalloprotease FtsH"/>
    <property type="match status" value="1"/>
</dbReference>
<evidence type="ECO:0000256" key="13">
    <source>
        <dbReference type="ARBA" id="ARBA00023136"/>
    </source>
</evidence>
<organism evidence="18 19">
    <name type="scientific">Marinobacter profundi</name>
    <dbReference type="NCBI Taxonomy" id="2666256"/>
    <lineage>
        <taxon>Bacteria</taxon>
        <taxon>Pseudomonadati</taxon>
        <taxon>Pseudomonadota</taxon>
        <taxon>Gammaproteobacteria</taxon>
        <taxon>Pseudomonadales</taxon>
        <taxon>Marinobacteraceae</taxon>
        <taxon>Marinobacter</taxon>
    </lineage>
</organism>
<dbReference type="EMBL" id="NTFH01000008">
    <property type="protein sequence ID" value="PHQ14786.1"/>
    <property type="molecule type" value="Genomic_DNA"/>
</dbReference>
<dbReference type="InterPro" id="IPR011546">
    <property type="entry name" value="Pept_M41_FtsH_extracell"/>
</dbReference>
<keyword evidence="9 15" id="KW-0862">Zinc</keyword>
<dbReference type="PANTHER" id="PTHR23076:SF97">
    <property type="entry name" value="ATP-DEPENDENT ZINC METALLOPROTEASE YME1L1"/>
    <property type="match status" value="1"/>
</dbReference>
<evidence type="ECO:0000256" key="16">
    <source>
        <dbReference type="RuleBase" id="RU003651"/>
    </source>
</evidence>
<feature type="binding site" evidence="15">
    <location>
        <begin position="230"/>
        <end position="237"/>
    </location>
    <ligand>
        <name>ATP</name>
        <dbReference type="ChEBI" id="CHEBI:30616"/>
    </ligand>
</feature>
<dbReference type="InterPro" id="IPR003960">
    <property type="entry name" value="ATPase_AAA_CS"/>
</dbReference>